<keyword evidence="3" id="KW-1185">Reference proteome</keyword>
<dbReference type="Proteomes" id="UP000619743">
    <property type="component" value="Unassembled WGS sequence"/>
</dbReference>
<dbReference type="AlphaFoldDB" id="A0A8J2U2V6"/>
<name>A0A8J2U2V6_9GAMM</name>
<dbReference type="RefSeq" id="WP_087506571.1">
    <property type="nucleotide sequence ID" value="NZ_BMDX01000003.1"/>
</dbReference>
<feature type="compositionally biased region" description="Basic and acidic residues" evidence="1">
    <location>
        <begin position="16"/>
        <end position="29"/>
    </location>
</feature>
<evidence type="ECO:0000256" key="1">
    <source>
        <dbReference type="SAM" id="MobiDB-lite"/>
    </source>
</evidence>
<dbReference type="OrthoDB" id="5588797at2"/>
<reference evidence="3" key="1">
    <citation type="journal article" date="2019" name="Int. J. Syst. Evol. Microbiol.">
        <title>The Global Catalogue of Microorganisms (GCM) 10K type strain sequencing project: providing services to taxonomists for standard genome sequencing and annotation.</title>
        <authorList>
            <consortium name="The Broad Institute Genomics Platform"/>
            <consortium name="The Broad Institute Genome Sequencing Center for Infectious Disease"/>
            <person name="Wu L."/>
            <person name="Ma J."/>
        </authorList>
    </citation>
    <scope>NUCLEOTIDE SEQUENCE [LARGE SCALE GENOMIC DNA]</scope>
    <source>
        <strain evidence="3">CGMCC 1.10130</strain>
    </source>
</reference>
<evidence type="ECO:0000313" key="3">
    <source>
        <dbReference type="Proteomes" id="UP000619743"/>
    </source>
</evidence>
<comment type="caution">
    <text evidence="2">The sequence shown here is derived from an EMBL/GenBank/DDBJ whole genome shotgun (WGS) entry which is preliminary data.</text>
</comment>
<sequence>MPNQDLIFPILPRPAPRVEREKSKVRQISERPVIATSEQEQHQPAEDELDRIARALEQRDRQRKRHPQSQNKKLKKLQQMQQRFDEQERDDKDDPHFDITA</sequence>
<dbReference type="EMBL" id="BMDX01000003">
    <property type="protein sequence ID" value="GGA68179.1"/>
    <property type="molecule type" value="Genomic_DNA"/>
</dbReference>
<protein>
    <submittedName>
        <fullName evidence="2">Uncharacterized protein</fullName>
    </submittedName>
</protein>
<feature type="compositionally biased region" description="Basic and acidic residues" evidence="1">
    <location>
        <begin position="83"/>
        <end position="101"/>
    </location>
</feature>
<feature type="region of interest" description="Disordered" evidence="1">
    <location>
        <begin position="1"/>
        <end position="101"/>
    </location>
</feature>
<accession>A0A8J2U2V6</accession>
<proteinExistence type="predicted"/>
<feature type="compositionally biased region" description="Basic and acidic residues" evidence="1">
    <location>
        <begin position="39"/>
        <end position="60"/>
    </location>
</feature>
<gene>
    <name evidence="2" type="ORF">GCM10011369_07300</name>
</gene>
<feature type="compositionally biased region" description="Basic residues" evidence="1">
    <location>
        <begin position="61"/>
        <end position="76"/>
    </location>
</feature>
<evidence type="ECO:0000313" key="2">
    <source>
        <dbReference type="EMBL" id="GGA68179.1"/>
    </source>
</evidence>
<organism evidence="2 3">
    <name type="scientific">Neiella marina</name>
    <dbReference type="NCBI Taxonomy" id="508461"/>
    <lineage>
        <taxon>Bacteria</taxon>
        <taxon>Pseudomonadati</taxon>
        <taxon>Pseudomonadota</taxon>
        <taxon>Gammaproteobacteria</taxon>
        <taxon>Alteromonadales</taxon>
        <taxon>Echinimonadaceae</taxon>
        <taxon>Neiella</taxon>
    </lineage>
</organism>